<feature type="compositionally biased region" description="Low complexity" evidence="4">
    <location>
        <begin position="113"/>
        <end position="127"/>
    </location>
</feature>
<dbReference type="GO" id="GO:0015935">
    <property type="term" value="C:small ribosomal subunit"/>
    <property type="evidence" value="ECO:0007669"/>
    <property type="project" value="TreeGrafter"/>
</dbReference>
<dbReference type="GO" id="GO:0003735">
    <property type="term" value="F:structural constituent of ribosome"/>
    <property type="evidence" value="ECO:0007669"/>
    <property type="project" value="InterPro"/>
</dbReference>
<evidence type="ECO:0000313" key="5">
    <source>
        <dbReference type="EMBL" id="OGY91968.1"/>
    </source>
</evidence>
<accession>A0A1G2BSK8</accession>
<dbReference type="PANTHER" id="PTHR12919">
    <property type="entry name" value="30S RIBOSOMAL PROTEIN S16"/>
    <property type="match status" value="1"/>
</dbReference>
<dbReference type="HAMAP" id="MF_00385">
    <property type="entry name" value="Ribosomal_bS16"/>
    <property type="match status" value="1"/>
</dbReference>
<keyword evidence="2 3" id="KW-0687">Ribonucleoprotein</keyword>
<dbReference type="InterPro" id="IPR023803">
    <property type="entry name" value="Ribosomal_bS16_dom_sf"/>
</dbReference>
<keyword evidence="1 3" id="KW-0689">Ribosomal protein</keyword>
<dbReference type="Pfam" id="PF00886">
    <property type="entry name" value="Ribosomal_S16"/>
    <property type="match status" value="1"/>
</dbReference>
<dbReference type="AlphaFoldDB" id="A0A1G2BSK8"/>
<dbReference type="SUPFAM" id="SSF54565">
    <property type="entry name" value="Ribosomal protein S16"/>
    <property type="match status" value="1"/>
</dbReference>
<evidence type="ECO:0000256" key="2">
    <source>
        <dbReference type="ARBA" id="ARBA00023274"/>
    </source>
</evidence>
<dbReference type="Proteomes" id="UP000178109">
    <property type="component" value="Unassembled WGS sequence"/>
</dbReference>
<evidence type="ECO:0000256" key="3">
    <source>
        <dbReference type="HAMAP-Rule" id="MF_00385"/>
    </source>
</evidence>
<evidence type="ECO:0000313" key="6">
    <source>
        <dbReference type="Proteomes" id="UP000178109"/>
    </source>
</evidence>
<evidence type="ECO:0000256" key="4">
    <source>
        <dbReference type="SAM" id="MobiDB-lite"/>
    </source>
</evidence>
<reference evidence="5 6" key="1">
    <citation type="journal article" date="2016" name="Nat. Commun.">
        <title>Thousands of microbial genomes shed light on interconnected biogeochemical processes in an aquifer system.</title>
        <authorList>
            <person name="Anantharaman K."/>
            <person name="Brown C.T."/>
            <person name="Hug L.A."/>
            <person name="Sharon I."/>
            <person name="Castelle C.J."/>
            <person name="Probst A.J."/>
            <person name="Thomas B.C."/>
            <person name="Singh A."/>
            <person name="Wilkins M.J."/>
            <person name="Karaoz U."/>
            <person name="Brodie E.L."/>
            <person name="Williams K.H."/>
            <person name="Hubbard S.S."/>
            <person name="Banfield J.F."/>
        </authorList>
    </citation>
    <scope>NUCLEOTIDE SEQUENCE [LARGE SCALE GENOMIC DNA]</scope>
</reference>
<dbReference type="STRING" id="1798553.A3H70_01095"/>
<protein>
    <recommendedName>
        <fullName evidence="3">Small ribosomal subunit protein bS16</fullName>
    </recommendedName>
</protein>
<proteinExistence type="inferred from homology"/>
<dbReference type="EMBL" id="MHKO01000032">
    <property type="protein sequence ID" value="OGY91968.1"/>
    <property type="molecule type" value="Genomic_DNA"/>
</dbReference>
<dbReference type="Gene3D" id="3.30.1320.10">
    <property type="match status" value="1"/>
</dbReference>
<evidence type="ECO:0000256" key="1">
    <source>
        <dbReference type="ARBA" id="ARBA00022980"/>
    </source>
</evidence>
<sequence>MLAIRLQRIGKKKQPTYRLVVSDKKKDLYGKQLEILGNYNPVSMPKTVSLNVERILHWLSVGAQASATVHNLLVKEKVITAKKVQAWKPKPAKGGSASGRKDEAQPKAEAAPKAETAAPKTEVAPAA</sequence>
<dbReference type="GO" id="GO:0005737">
    <property type="term" value="C:cytoplasm"/>
    <property type="evidence" value="ECO:0007669"/>
    <property type="project" value="UniProtKB-ARBA"/>
</dbReference>
<organism evidence="5 6">
    <name type="scientific">Candidatus Komeilibacteria bacterium RIFCSPLOWO2_02_FULL_48_11</name>
    <dbReference type="NCBI Taxonomy" id="1798553"/>
    <lineage>
        <taxon>Bacteria</taxon>
        <taxon>Candidatus Komeiliibacteriota</taxon>
    </lineage>
</organism>
<dbReference type="InterPro" id="IPR000307">
    <property type="entry name" value="Ribosomal_bS16"/>
</dbReference>
<dbReference type="GO" id="GO:0006412">
    <property type="term" value="P:translation"/>
    <property type="evidence" value="ECO:0007669"/>
    <property type="project" value="UniProtKB-UniRule"/>
</dbReference>
<comment type="caution">
    <text evidence="5">The sequence shown here is derived from an EMBL/GenBank/DDBJ whole genome shotgun (WGS) entry which is preliminary data.</text>
</comment>
<feature type="region of interest" description="Disordered" evidence="4">
    <location>
        <begin position="86"/>
        <end position="127"/>
    </location>
</feature>
<dbReference type="NCBIfam" id="TIGR00002">
    <property type="entry name" value="S16"/>
    <property type="match status" value="1"/>
</dbReference>
<comment type="similarity">
    <text evidence="3">Belongs to the bacterial ribosomal protein bS16 family.</text>
</comment>
<feature type="compositionally biased region" description="Basic and acidic residues" evidence="4">
    <location>
        <begin position="99"/>
        <end position="112"/>
    </location>
</feature>
<dbReference type="PANTHER" id="PTHR12919:SF20">
    <property type="entry name" value="SMALL RIBOSOMAL SUBUNIT PROTEIN BS16M"/>
    <property type="match status" value="1"/>
</dbReference>
<gene>
    <name evidence="3" type="primary">rpsP</name>
    <name evidence="5" type="ORF">A3H70_01095</name>
</gene>
<name>A0A1G2BSK8_9BACT</name>